<evidence type="ECO:0000256" key="1">
    <source>
        <dbReference type="SAM" id="MobiDB-lite"/>
    </source>
</evidence>
<reference evidence="3" key="1">
    <citation type="journal article" date="2014" name="Genome Announc.">
        <title>Draft genome sequence of Colletotrichum sublineola, a destructive pathogen of cultivated sorghum.</title>
        <authorList>
            <person name="Baroncelli R."/>
            <person name="Sanz-Martin J.M."/>
            <person name="Rech G.E."/>
            <person name="Sukno S.A."/>
            <person name="Thon M.R."/>
        </authorList>
    </citation>
    <scope>NUCLEOTIDE SEQUENCE [LARGE SCALE GENOMIC DNA]</scope>
    <source>
        <strain evidence="3">TX430BB</strain>
    </source>
</reference>
<organism evidence="2 3">
    <name type="scientific">Colletotrichum sublineola</name>
    <name type="common">Sorghum anthracnose fungus</name>
    <dbReference type="NCBI Taxonomy" id="1173701"/>
    <lineage>
        <taxon>Eukaryota</taxon>
        <taxon>Fungi</taxon>
        <taxon>Dikarya</taxon>
        <taxon>Ascomycota</taxon>
        <taxon>Pezizomycotina</taxon>
        <taxon>Sordariomycetes</taxon>
        <taxon>Hypocreomycetidae</taxon>
        <taxon>Glomerellales</taxon>
        <taxon>Glomerellaceae</taxon>
        <taxon>Colletotrichum</taxon>
        <taxon>Colletotrichum graminicola species complex</taxon>
    </lineage>
</organism>
<dbReference type="Proteomes" id="UP000027238">
    <property type="component" value="Unassembled WGS sequence"/>
</dbReference>
<feature type="compositionally biased region" description="Basic and acidic residues" evidence="1">
    <location>
        <begin position="84"/>
        <end position="94"/>
    </location>
</feature>
<accession>A0A066XR56</accession>
<name>A0A066XR56_COLSU</name>
<evidence type="ECO:0000313" key="3">
    <source>
        <dbReference type="Proteomes" id="UP000027238"/>
    </source>
</evidence>
<proteinExistence type="predicted"/>
<keyword evidence="3" id="KW-1185">Reference proteome</keyword>
<dbReference type="STRING" id="1173701.A0A066XR56"/>
<feature type="region of interest" description="Disordered" evidence="1">
    <location>
        <begin position="31"/>
        <end position="133"/>
    </location>
</feature>
<sequence>MTVVCLKARNFGVIAKTARDFEDYITSVRGPDRQVALTSQQRHDDFGKDIPKARKDYPSRYRGQGKTVAKKELVNSPSAAWPRKGRETTKKTALYEDDDDDEEEEKQGKRSRFGRGEESLDDDDDDDSEQYSV</sequence>
<feature type="compositionally biased region" description="Basic and acidic residues" evidence="1">
    <location>
        <begin position="41"/>
        <end position="59"/>
    </location>
</feature>
<protein>
    <submittedName>
        <fullName evidence="2">Uncharacterized protein</fullName>
    </submittedName>
</protein>
<comment type="caution">
    <text evidence="2">The sequence shown here is derived from an EMBL/GenBank/DDBJ whole genome shotgun (WGS) entry which is preliminary data.</text>
</comment>
<dbReference type="HOGENOM" id="CLU_1906612_0_0_1"/>
<evidence type="ECO:0000313" key="2">
    <source>
        <dbReference type="EMBL" id="KDN71688.1"/>
    </source>
</evidence>
<feature type="compositionally biased region" description="Acidic residues" evidence="1">
    <location>
        <begin position="95"/>
        <end position="105"/>
    </location>
</feature>
<feature type="compositionally biased region" description="Acidic residues" evidence="1">
    <location>
        <begin position="119"/>
        <end position="133"/>
    </location>
</feature>
<dbReference type="AlphaFoldDB" id="A0A066XR56"/>
<dbReference type="EMBL" id="JMSE01000141">
    <property type="protein sequence ID" value="KDN71688.1"/>
    <property type="molecule type" value="Genomic_DNA"/>
</dbReference>
<gene>
    <name evidence="2" type="ORF">CSUB01_12311</name>
</gene>